<feature type="compositionally biased region" description="Polar residues" evidence="1">
    <location>
        <begin position="108"/>
        <end position="127"/>
    </location>
</feature>
<evidence type="ECO:0000256" key="2">
    <source>
        <dbReference type="SAM" id="Phobius"/>
    </source>
</evidence>
<reference evidence="3 4" key="1">
    <citation type="journal article" date="2024" name="bioRxiv">
        <title>Comparative genomics of Cryptococcus and Kwoniella reveals pathogenesis evolution and contrasting karyotype dynamics via intercentromeric recombination or chromosome fusion.</title>
        <authorList>
            <person name="Coelho M.A."/>
            <person name="David-Palma M."/>
            <person name="Shea T."/>
            <person name="Bowers K."/>
            <person name="McGinley-Smith S."/>
            <person name="Mohammad A.W."/>
            <person name="Gnirke A."/>
            <person name="Yurkov A.M."/>
            <person name="Nowrousian M."/>
            <person name="Sun S."/>
            <person name="Cuomo C.A."/>
            <person name="Heitman J."/>
        </authorList>
    </citation>
    <scope>NUCLEOTIDE SEQUENCE [LARGE SCALE GENOMIC DNA]</scope>
    <source>
        <strain evidence="3 4">CBS 13917</strain>
    </source>
</reference>
<dbReference type="GeneID" id="92178568"/>
<keyword evidence="2" id="KW-0472">Membrane</keyword>
<name>A0AAW0Z5B0_9TREE</name>
<keyword evidence="2" id="KW-0812">Transmembrane</keyword>
<accession>A0AAW0Z5B0</accession>
<evidence type="ECO:0000313" key="3">
    <source>
        <dbReference type="EMBL" id="KAK8866158.1"/>
    </source>
</evidence>
<organism evidence="3 4">
    <name type="scientific">Kwoniella newhampshirensis</name>
    <dbReference type="NCBI Taxonomy" id="1651941"/>
    <lineage>
        <taxon>Eukaryota</taxon>
        <taxon>Fungi</taxon>
        <taxon>Dikarya</taxon>
        <taxon>Basidiomycota</taxon>
        <taxon>Agaricomycotina</taxon>
        <taxon>Tremellomycetes</taxon>
        <taxon>Tremellales</taxon>
        <taxon>Cryptococcaceae</taxon>
        <taxon>Kwoniella</taxon>
    </lineage>
</organism>
<evidence type="ECO:0000313" key="4">
    <source>
        <dbReference type="Proteomes" id="UP001388673"/>
    </source>
</evidence>
<evidence type="ECO:0000256" key="1">
    <source>
        <dbReference type="SAM" id="MobiDB-lite"/>
    </source>
</evidence>
<dbReference type="EMBL" id="JBCAWK010000002">
    <property type="protein sequence ID" value="KAK8866158.1"/>
    <property type="molecule type" value="Genomic_DNA"/>
</dbReference>
<feature type="region of interest" description="Disordered" evidence="1">
    <location>
        <begin position="86"/>
        <end position="134"/>
    </location>
</feature>
<dbReference type="RefSeq" id="XP_066805637.1">
    <property type="nucleotide sequence ID" value="XM_066944436.1"/>
</dbReference>
<comment type="caution">
    <text evidence="3">The sequence shown here is derived from an EMBL/GenBank/DDBJ whole genome shotgun (WGS) entry which is preliminary data.</text>
</comment>
<keyword evidence="4" id="KW-1185">Reference proteome</keyword>
<gene>
    <name evidence="3" type="ORF">IAR55_001309</name>
</gene>
<dbReference type="AlphaFoldDB" id="A0AAW0Z5B0"/>
<proteinExistence type="predicted"/>
<keyword evidence="2" id="KW-1133">Transmembrane helix</keyword>
<feature type="compositionally biased region" description="Polar residues" evidence="1">
    <location>
        <begin position="41"/>
        <end position="53"/>
    </location>
</feature>
<feature type="transmembrane region" description="Helical" evidence="2">
    <location>
        <begin position="246"/>
        <end position="267"/>
    </location>
</feature>
<dbReference type="Proteomes" id="UP001388673">
    <property type="component" value="Unassembled WGS sequence"/>
</dbReference>
<feature type="region of interest" description="Disordered" evidence="1">
    <location>
        <begin position="25"/>
        <end position="53"/>
    </location>
</feature>
<sequence>MTTTRPIFAPDWIFAGYQASAQPFPATRGSSGVDSHDERMSSTTALDSDSVPPRSNYQLAQSLGFSDALGSSWLQSIVYPLISSSSSRSGRRSIVPDLSPSHADPIIVSSSSNQGVSDHHLPSTSCPATPHSSTPLLYPSSTSISTILPTTTSTGTAIPLLPPSYTSSSPPDYKPLPSSSDLTILLAPPPSFFQATCPRSSLSRSARAQGRASPVLPEHSCPHCFQPHVAEDVQNRNGGNRNGSDWIVRILVILNIIVWGAVIWGYYCELTGTQISWDQWGSDWGKGAGIGMGIGTWNVNEISKTGREGAKRAGLGYGRKCGGSWEENCSWAFVDR</sequence>
<protein>
    <submittedName>
        <fullName evidence="3">Uncharacterized protein</fullName>
    </submittedName>
</protein>
<dbReference type="KEGG" id="kne:92178568"/>